<dbReference type="GO" id="GO:0016776">
    <property type="term" value="F:phosphotransferase activity, phosphate group as acceptor"/>
    <property type="evidence" value="ECO:0007669"/>
    <property type="project" value="TreeGrafter"/>
</dbReference>
<dbReference type="InterPro" id="IPR017850">
    <property type="entry name" value="Alkaline_phosphatase_core_sf"/>
</dbReference>
<dbReference type="InterPro" id="IPR000917">
    <property type="entry name" value="Sulfatase_N"/>
</dbReference>
<dbReference type="InterPro" id="IPR058130">
    <property type="entry name" value="PEA_transf_C"/>
</dbReference>
<dbReference type="GO" id="GO:0005886">
    <property type="term" value="C:plasma membrane"/>
    <property type="evidence" value="ECO:0007669"/>
    <property type="project" value="UniProtKB-SubCell"/>
</dbReference>
<evidence type="ECO:0000256" key="3">
    <source>
        <dbReference type="ARBA" id="ARBA00022679"/>
    </source>
</evidence>
<gene>
    <name evidence="10" type="ORF">SYMBAF_11255</name>
</gene>
<dbReference type="GO" id="GO:0009244">
    <property type="term" value="P:lipopolysaccharide core region biosynthetic process"/>
    <property type="evidence" value="ECO:0007669"/>
    <property type="project" value="TreeGrafter"/>
</dbReference>
<feature type="transmembrane region" description="Helical" evidence="8">
    <location>
        <begin position="107"/>
        <end position="127"/>
    </location>
</feature>
<keyword evidence="4 8" id="KW-0812">Transmembrane</keyword>
<dbReference type="SUPFAM" id="SSF53649">
    <property type="entry name" value="Alkaline phosphatase-like"/>
    <property type="match status" value="1"/>
</dbReference>
<dbReference type="Proteomes" id="UP000042738">
    <property type="component" value="Chromosome"/>
</dbReference>
<dbReference type="AlphaFoldDB" id="A0A7D5NWA0"/>
<reference evidence="10 11" key="1">
    <citation type="journal article" date="2014" name="Genome Announc.">
        <title>Whole-Genome Sequence of Serratia symbiotica Strain CWBI-2.3T, a Free-Living Symbiont of the Black Bean Aphid Aphis fabae.</title>
        <authorList>
            <person name="Foray V."/>
            <person name="Grigorescu A.S."/>
            <person name="Sabri A."/>
            <person name="Haubruge E."/>
            <person name="Lognay G."/>
            <person name="Francis F."/>
            <person name="Fauconnier M.L."/>
            <person name="Hance T."/>
            <person name="Thonart P."/>
        </authorList>
    </citation>
    <scope>NUCLEOTIDE SEQUENCE [LARGE SCALE GENOMIC DNA]</scope>
    <source>
        <strain evidence="10">CWBI-2.3</strain>
    </source>
</reference>
<evidence type="ECO:0000256" key="7">
    <source>
        <dbReference type="ARBA" id="ARBA00038481"/>
    </source>
</evidence>
<dbReference type="PANTHER" id="PTHR30443">
    <property type="entry name" value="INNER MEMBRANE PROTEIN"/>
    <property type="match status" value="1"/>
</dbReference>
<accession>A0A7D5NWA0</accession>
<evidence type="ECO:0000256" key="2">
    <source>
        <dbReference type="ARBA" id="ARBA00022475"/>
    </source>
</evidence>
<organism evidence="10 11">
    <name type="scientific">Serratia symbiotica</name>
    <dbReference type="NCBI Taxonomy" id="138074"/>
    <lineage>
        <taxon>Bacteria</taxon>
        <taxon>Pseudomonadati</taxon>
        <taxon>Pseudomonadota</taxon>
        <taxon>Gammaproteobacteria</taxon>
        <taxon>Enterobacterales</taxon>
        <taxon>Yersiniaceae</taxon>
        <taxon>Serratia</taxon>
    </lineage>
</organism>
<evidence type="ECO:0000256" key="1">
    <source>
        <dbReference type="ARBA" id="ARBA00004651"/>
    </source>
</evidence>
<protein>
    <submittedName>
        <fullName evidence="10">Phosphoethanolamine transferase</fullName>
    </submittedName>
</protein>
<comment type="subcellular location">
    <subcellularLocation>
        <location evidence="1">Cell membrane</location>
        <topology evidence="1">Multi-pass membrane protein</topology>
    </subcellularLocation>
</comment>
<dbReference type="InterPro" id="IPR040423">
    <property type="entry name" value="PEA_transferase"/>
</dbReference>
<name>A0A7D5NWA0_9GAMM</name>
<dbReference type="PANTHER" id="PTHR30443:SF4">
    <property type="entry name" value="PHOSPHOETHANOLAMINE TRANSFERASE OPGE-RELATED"/>
    <property type="match status" value="1"/>
</dbReference>
<sequence length="478" mass="53366">MGYGGAKGIDILFIALTLLLLSAISLTRYLLVIPYILLCALYAPVGEMYGSPSVAVISALLQTNSAEANEFLHTIPASCYLLPLATLLILFALNFFIWRHTISIKSILSLSMIFIIVVVARTISGGVQSIKLPDFFLSAYSSLNQYHQQIADLEATTMKQPDWVVSTMARNNGNYIIIIGESMRRDHMSLFGYPLQTTPFLDSVNGQFYSNYISTAPNTFESLPRTLALSSGENTTIANNVVTLAKAAGMKTHWLSNQGMLGQFDTPVSKVAMFSDTHHFLKKGDFQSRNTDDDDLLPLLQNALQEKSQDNLYVLHLMGSHSDFCERLNGAPPSFDMPDRELACYLSTYRKTDRFIEQTYHMMKQSGSPFKLFYFSDHGLSHKTIGDARYLRHGGDTRQNYEVPLVVLSDNDQQHQLIETPLSAFGFIDLFAREAGINITYPKLTSFSAPPGDQSRRVYNGHEMVNFDQLADDPPALL</sequence>
<evidence type="ECO:0000313" key="11">
    <source>
        <dbReference type="Proteomes" id="UP000042738"/>
    </source>
</evidence>
<proteinExistence type="inferred from homology"/>
<evidence type="ECO:0000256" key="5">
    <source>
        <dbReference type="ARBA" id="ARBA00022989"/>
    </source>
</evidence>
<evidence type="ECO:0000256" key="4">
    <source>
        <dbReference type="ARBA" id="ARBA00022692"/>
    </source>
</evidence>
<evidence type="ECO:0000313" key="10">
    <source>
        <dbReference type="EMBL" id="QLH64385.1"/>
    </source>
</evidence>
<dbReference type="Gene3D" id="3.40.720.10">
    <property type="entry name" value="Alkaline Phosphatase, subunit A"/>
    <property type="match status" value="1"/>
</dbReference>
<feature type="transmembrane region" description="Helical" evidence="8">
    <location>
        <begin position="80"/>
        <end position="98"/>
    </location>
</feature>
<keyword evidence="6 8" id="KW-0472">Membrane</keyword>
<evidence type="ECO:0000256" key="8">
    <source>
        <dbReference type="SAM" id="Phobius"/>
    </source>
</evidence>
<dbReference type="Pfam" id="PF00884">
    <property type="entry name" value="Sulfatase"/>
    <property type="match status" value="1"/>
</dbReference>
<feature type="transmembrane region" description="Helical" evidence="8">
    <location>
        <begin position="12"/>
        <end position="43"/>
    </location>
</feature>
<feature type="domain" description="Sulfatase N-terminal" evidence="9">
    <location>
        <begin position="174"/>
        <end position="428"/>
    </location>
</feature>
<evidence type="ECO:0000256" key="6">
    <source>
        <dbReference type="ARBA" id="ARBA00023136"/>
    </source>
</evidence>
<dbReference type="EMBL" id="CP050855">
    <property type="protein sequence ID" value="QLH64385.1"/>
    <property type="molecule type" value="Genomic_DNA"/>
</dbReference>
<keyword evidence="2" id="KW-1003">Cell membrane</keyword>
<dbReference type="CDD" id="cd16017">
    <property type="entry name" value="LptA"/>
    <property type="match status" value="1"/>
</dbReference>
<evidence type="ECO:0000259" key="9">
    <source>
        <dbReference type="Pfam" id="PF00884"/>
    </source>
</evidence>
<keyword evidence="3 10" id="KW-0808">Transferase</keyword>
<keyword evidence="5 8" id="KW-1133">Transmembrane helix</keyword>
<comment type="similarity">
    <text evidence="7">Belongs to the phosphoethanolamine transferase family.</text>
</comment>